<feature type="domain" description="Serpin" evidence="1">
    <location>
        <begin position="15"/>
        <end position="61"/>
    </location>
</feature>
<evidence type="ECO:0000313" key="4">
    <source>
        <dbReference type="WBParaSite" id="OFLC_0000284701-mRNA-1"/>
    </source>
</evidence>
<dbReference type="AlphaFoldDB" id="A0A183H5T7"/>
<keyword evidence="3" id="KW-1185">Reference proteome</keyword>
<evidence type="ECO:0000259" key="1">
    <source>
        <dbReference type="Pfam" id="PF00079"/>
    </source>
</evidence>
<dbReference type="SUPFAM" id="SSF56574">
    <property type="entry name" value="Serpins"/>
    <property type="match status" value="1"/>
</dbReference>
<dbReference type="STRING" id="387005.A0A183H5T7"/>
<dbReference type="EMBL" id="UZAJ01001743">
    <property type="protein sequence ID" value="VDO34426.1"/>
    <property type="molecule type" value="Genomic_DNA"/>
</dbReference>
<name>A0A183H5T7_9BILA</name>
<dbReference type="InterPro" id="IPR042178">
    <property type="entry name" value="Serpin_sf_1"/>
</dbReference>
<proteinExistence type="predicted"/>
<evidence type="ECO:0000313" key="3">
    <source>
        <dbReference type="Proteomes" id="UP000267606"/>
    </source>
</evidence>
<organism evidence="4">
    <name type="scientific">Onchocerca flexuosa</name>
    <dbReference type="NCBI Taxonomy" id="387005"/>
    <lineage>
        <taxon>Eukaryota</taxon>
        <taxon>Metazoa</taxon>
        <taxon>Ecdysozoa</taxon>
        <taxon>Nematoda</taxon>
        <taxon>Chromadorea</taxon>
        <taxon>Rhabditida</taxon>
        <taxon>Spirurina</taxon>
        <taxon>Spiruromorpha</taxon>
        <taxon>Filarioidea</taxon>
        <taxon>Onchocercidae</taxon>
        <taxon>Onchocerca</taxon>
    </lineage>
</organism>
<dbReference type="InterPro" id="IPR036186">
    <property type="entry name" value="Serpin_sf"/>
</dbReference>
<evidence type="ECO:0000313" key="2">
    <source>
        <dbReference type="EMBL" id="VDO34426.1"/>
    </source>
</evidence>
<reference evidence="4" key="1">
    <citation type="submission" date="2016-06" db="UniProtKB">
        <authorList>
            <consortium name="WormBaseParasite"/>
        </authorList>
    </citation>
    <scope>IDENTIFICATION</scope>
</reference>
<dbReference type="Proteomes" id="UP000267606">
    <property type="component" value="Unassembled WGS sequence"/>
</dbReference>
<protein>
    <submittedName>
        <fullName evidence="4">SERPIN domain-containing protein</fullName>
    </submittedName>
</protein>
<gene>
    <name evidence="2" type="ORF">OFLC_LOCUS2848</name>
</gene>
<dbReference type="WBParaSite" id="OFLC_0000284701-mRNA-1">
    <property type="protein sequence ID" value="OFLC_0000284701-mRNA-1"/>
    <property type="gene ID" value="OFLC_0000284701"/>
</dbReference>
<sequence length="80" mass="8861">MPHLKLFRLLLATSKMDFSLKLLKHSSATSESCFLSPFTVITALSVLYQGAGSDIQSEMATLDGGKEYTFILIYPKCKLL</sequence>
<dbReference type="InterPro" id="IPR023796">
    <property type="entry name" value="Serpin_dom"/>
</dbReference>
<dbReference type="Pfam" id="PF00079">
    <property type="entry name" value="Serpin"/>
    <property type="match status" value="1"/>
</dbReference>
<dbReference type="Gene3D" id="3.30.497.10">
    <property type="entry name" value="Antithrombin, subunit I, domain 2"/>
    <property type="match status" value="1"/>
</dbReference>
<reference evidence="2 3" key="2">
    <citation type="submission" date="2018-11" db="EMBL/GenBank/DDBJ databases">
        <authorList>
            <consortium name="Pathogen Informatics"/>
        </authorList>
    </citation>
    <scope>NUCLEOTIDE SEQUENCE [LARGE SCALE GENOMIC DNA]</scope>
</reference>
<accession>A0A183H5T7</accession>